<dbReference type="SUPFAM" id="SSF46689">
    <property type="entry name" value="Homeodomain-like"/>
    <property type="match status" value="1"/>
</dbReference>
<dbReference type="RefSeq" id="WP_083371291.1">
    <property type="nucleotide sequence ID" value="NZ_LT629776.1"/>
</dbReference>
<evidence type="ECO:0000313" key="6">
    <source>
        <dbReference type="Proteomes" id="UP000185663"/>
    </source>
</evidence>
<dbReference type="PROSITE" id="PS50977">
    <property type="entry name" value="HTH_TETR_2"/>
    <property type="match status" value="1"/>
</dbReference>
<dbReference type="GO" id="GO:0003700">
    <property type="term" value="F:DNA-binding transcription factor activity"/>
    <property type="evidence" value="ECO:0007669"/>
    <property type="project" value="TreeGrafter"/>
</dbReference>
<dbReference type="eggNOG" id="COG1309">
    <property type="taxonomic scope" value="Bacteria"/>
</dbReference>
<dbReference type="GO" id="GO:0000976">
    <property type="term" value="F:transcription cis-regulatory region binding"/>
    <property type="evidence" value="ECO:0007669"/>
    <property type="project" value="TreeGrafter"/>
</dbReference>
<keyword evidence="6" id="KW-1185">Reference proteome</keyword>
<organism evidence="5 6">
    <name type="scientific">Paraoerskovia marina</name>
    <dbReference type="NCBI Taxonomy" id="545619"/>
    <lineage>
        <taxon>Bacteria</taxon>
        <taxon>Bacillati</taxon>
        <taxon>Actinomycetota</taxon>
        <taxon>Actinomycetes</taxon>
        <taxon>Micrococcales</taxon>
        <taxon>Cellulomonadaceae</taxon>
        <taxon>Paraoerskovia</taxon>
    </lineage>
</organism>
<proteinExistence type="predicted"/>
<dbReference type="InterPro" id="IPR036271">
    <property type="entry name" value="Tet_transcr_reg_TetR-rel_C_sf"/>
</dbReference>
<dbReference type="OrthoDB" id="3210235at2"/>
<dbReference type="Gene3D" id="1.10.357.10">
    <property type="entry name" value="Tetracycline Repressor, domain 2"/>
    <property type="match status" value="1"/>
</dbReference>
<evidence type="ECO:0000256" key="3">
    <source>
        <dbReference type="SAM" id="MobiDB-lite"/>
    </source>
</evidence>
<name>A0A1H1MKR1_9CELL</name>
<dbReference type="Gene3D" id="1.10.10.60">
    <property type="entry name" value="Homeodomain-like"/>
    <property type="match status" value="1"/>
</dbReference>
<dbReference type="SUPFAM" id="SSF48498">
    <property type="entry name" value="Tetracyclin repressor-like, C-terminal domain"/>
    <property type="match status" value="1"/>
</dbReference>
<dbReference type="InterPro" id="IPR009057">
    <property type="entry name" value="Homeodomain-like_sf"/>
</dbReference>
<dbReference type="Proteomes" id="UP000185663">
    <property type="component" value="Chromosome I"/>
</dbReference>
<dbReference type="InterPro" id="IPR001647">
    <property type="entry name" value="HTH_TetR"/>
</dbReference>
<dbReference type="PANTHER" id="PTHR30055">
    <property type="entry name" value="HTH-TYPE TRANSCRIPTIONAL REGULATOR RUTR"/>
    <property type="match status" value="1"/>
</dbReference>
<gene>
    <name evidence="5" type="ORF">SAMN04489860_0267</name>
</gene>
<feature type="DNA-binding region" description="H-T-H motif" evidence="2">
    <location>
        <begin position="33"/>
        <end position="52"/>
    </location>
</feature>
<feature type="domain" description="HTH tetR-type" evidence="4">
    <location>
        <begin position="10"/>
        <end position="70"/>
    </location>
</feature>
<evidence type="ECO:0000256" key="2">
    <source>
        <dbReference type="PROSITE-ProRule" id="PRU00335"/>
    </source>
</evidence>
<dbReference type="Pfam" id="PF00440">
    <property type="entry name" value="TetR_N"/>
    <property type="match status" value="1"/>
</dbReference>
<dbReference type="EMBL" id="LT629776">
    <property type="protein sequence ID" value="SDR87257.1"/>
    <property type="molecule type" value="Genomic_DNA"/>
</dbReference>
<dbReference type="PANTHER" id="PTHR30055:SF235">
    <property type="entry name" value="TRANSCRIPTIONAL REGULATORY PROTEIN"/>
    <property type="match status" value="1"/>
</dbReference>
<accession>A0A1H1MKR1</accession>
<sequence length="210" mass="22053">MARGRRPGDADTREQIAEAARLRFAELGFDRTTLRSVATDAGVDPALISHYFGSKAELFATVVDLPVDPSVVIPRIVAGDPGTAGERLAVFALDLLTDEAKRTRIVSIVRSVTSAPESAAIIRERLTAELLAPLARAIGADQPEYRGSLLMSQIVGLTLARAIVRIEPLASADPRSVAASVAPALQHYLTGPVRPPDDAGAPGSQDGSPS</sequence>
<dbReference type="Pfam" id="PF17920">
    <property type="entry name" value="TetR_C_16"/>
    <property type="match status" value="1"/>
</dbReference>
<dbReference type="PRINTS" id="PR00455">
    <property type="entry name" value="HTHTETR"/>
</dbReference>
<dbReference type="InterPro" id="IPR041678">
    <property type="entry name" value="TetR_C_16"/>
</dbReference>
<feature type="region of interest" description="Disordered" evidence="3">
    <location>
        <begin position="188"/>
        <end position="210"/>
    </location>
</feature>
<evidence type="ECO:0000313" key="5">
    <source>
        <dbReference type="EMBL" id="SDR87257.1"/>
    </source>
</evidence>
<keyword evidence="1 2" id="KW-0238">DNA-binding</keyword>
<evidence type="ECO:0000256" key="1">
    <source>
        <dbReference type="ARBA" id="ARBA00023125"/>
    </source>
</evidence>
<evidence type="ECO:0000259" key="4">
    <source>
        <dbReference type="PROSITE" id="PS50977"/>
    </source>
</evidence>
<protein>
    <submittedName>
        <fullName evidence="5">DNA-binding transcriptional regulator, AcrR family</fullName>
    </submittedName>
</protein>
<reference evidence="5 6" key="1">
    <citation type="submission" date="2016-10" db="EMBL/GenBank/DDBJ databases">
        <authorList>
            <person name="de Groot N.N."/>
        </authorList>
    </citation>
    <scope>NUCLEOTIDE SEQUENCE [LARGE SCALE GENOMIC DNA]</scope>
    <source>
        <strain evidence="5 6">DSM 22126</strain>
    </source>
</reference>
<dbReference type="InterPro" id="IPR050109">
    <property type="entry name" value="HTH-type_TetR-like_transc_reg"/>
</dbReference>
<dbReference type="STRING" id="545619.SAMN04489860_0267"/>
<dbReference type="AlphaFoldDB" id="A0A1H1MKR1"/>